<feature type="region of interest" description="Disordered" evidence="7">
    <location>
        <begin position="1039"/>
        <end position="1113"/>
    </location>
</feature>
<dbReference type="SMART" id="SM00297">
    <property type="entry name" value="BROMO"/>
    <property type="match status" value="1"/>
</dbReference>
<sequence length="1113" mass="123822">MSLDLLQLNGGTRPISRARTPVGANSQGQQAIASEVDTTEEDRKLQLFNDLYTRSEARLERLFRGEQLSDDEEEELSLKIDSNGSEPTQPKPTGKRAIDEDDYDDSEEEDSASNISPLKSKSTGLPTIPNPASPARVPAAPLSPALTGSNSNTLQPPKGIEDARQQMEDAKRQEEHDAKRNFNRFYWLLDSDRVAMLEQQRLEESERQLDVEMSGQTQAEKSNLASSNLGASSLVLQHLLRRIDAKRDKVAASDQQLRALLVEVKKNRSKWASEDRIGQEDLYESCERILNDLKSNTTHSSPFLSKVNKKDAPDYYHIIKEPMDLGLMTKKLKTLQYKSKQDFCHDLSLIWLNCKKYNDKPGHFLRKHADEMEKMAQRLVPLIPDITIRDRAEVEAEERRAAAAEGADEAVEESDDEPIIASRGRKATSKKARKGAQAPKASDSKEDTPATDTKNGIINGIPGIRRDFLRADSDTAMEGSLSGGLNTPPPGTLTPGLNGVGAGSQGDAMEIDNLNESVHGVLGLSEIDYDDHDYKIWKQVTKKDRATITGNRNRLFKGDKLNPEEPALVRSRAGMRRWLRRQRESDHSTILGKRKRDSVDDGHGNSNETLAEGLEENEERMLPDYYDTMSAVPDILPALQWKEDSEGIVVPGYDDSLRLMPSGFFQAPASAFSGKMSANNRQVQETRKICAKIGVVKQMQLQTQLYSNQFQKYDPEPLLDQDANPHVVSDDGPVMASYICRAAMQRAVGKVFFNTGFEEYQPSAIDAMTDLATDFMVRLGRTLSDYMERPKVIIAEDSKNKTGSMLKPKHTLEEALLLSLNANGIDLESLEAYGKDDAEKFGVKLATMHERMKGHLSDLLRPALSADAGPDGVNAFNDGSEQFLGGDFAEDLGEDFFGFKELGLDKEFGLAGLSVPLHLLHNRMHRNYQSQSTSTITNAASSYPTPPPFDPITKENYQSEIGIMHNFLNTKLQKNHNQPLTEDEDLPQKQRLPKPRLPPNGKITSPRKRPVKEAGPGKGHPKKKMRYVEGEGWIKESELAERQAREASRLAAQEQTNDKPGSKLKQSMSANDFDEDAAGEDDIEMSNGILDKKKEGNDFGDASMISPESLEAS</sequence>
<dbReference type="FunFam" id="1.10.20.10:FF:000072">
    <property type="entry name" value="Transcriptional activator spt7"/>
    <property type="match status" value="1"/>
</dbReference>
<feature type="compositionally biased region" description="Polar residues" evidence="7">
    <location>
        <begin position="112"/>
        <end position="125"/>
    </location>
</feature>
<dbReference type="PROSITE" id="PS50014">
    <property type="entry name" value="BROMODOMAIN_2"/>
    <property type="match status" value="1"/>
</dbReference>
<keyword evidence="2" id="KW-0805">Transcription regulation</keyword>
<feature type="region of interest" description="Disordered" evidence="7">
    <location>
        <begin position="1"/>
        <end position="40"/>
    </location>
</feature>
<dbReference type="GO" id="GO:0005198">
    <property type="term" value="F:structural molecule activity"/>
    <property type="evidence" value="ECO:0007669"/>
    <property type="project" value="TreeGrafter"/>
</dbReference>
<feature type="compositionally biased region" description="Polar residues" evidence="7">
    <location>
        <begin position="23"/>
        <end position="32"/>
    </location>
</feature>
<dbReference type="InterPro" id="IPR001487">
    <property type="entry name" value="Bromodomain"/>
</dbReference>
<feature type="compositionally biased region" description="Basic and acidic residues" evidence="7">
    <location>
        <begin position="1039"/>
        <end position="1048"/>
    </location>
</feature>
<feature type="region of interest" description="Disordered" evidence="7">
    <location>
        <begin position="581"/>
        <end position="616"/>
    </location>
</feature>
<evidence type="ECO:0000256" key="3">
    <source>
        <dbReference type="ARBA" id="ARBA00023117"/>
    </source>
</evidence>
<dbReference type="GO" id="GO:0046695">
    <property type="term" value="C:SLIK (SAGA-like) complex"/>
    <property type="evidence" value="ECO:0007669"/>
    <property type="project" value="InterPro"/>
</dbReference>
<dbReference type="InterPro" id="IPR006565">
    <property type="entry name" value="BTP"/>
</dbReference>
<evidence type="ECO:0000259" key="8">
    <source>
        <dbReference type="PROSITE" id="PS50014"/>
    </source>
</evidence>
<accession>A0A8H3ICM7</accession>
<dbReference type="GO" id="GO:0046982">
    <property type="term" value="F:protein heterodimerization activity"/>
    <property type="evidence" value="ECO:0007669"/>
    <property type="project" value="InterPro"/>
</dbReference>
<dbReference type="Gene3D" id="1.20.920.10">
    <property type="entry name" value="Bromodomain-like"/>
    <property type="match status" value="1"/>
</dbReference>
<proteinExistence type="predicted"/>
<dbReference type="SUPFAM" id="SSF47370">
    <property type="entry name" value="Bromodomain"/>
    <property type="match status" value="1"/>
</dbReference>
<keyword evidence="5" id="KW-0539">Nucleus</keyword>
<dbReference type="GO" id="GO:0006357">
    <property type="term" value="P:regulation of transcription by RNA polymerase II"/>
    <property type="evidence" value="ECO:0007669"/>
    <property type="project" value="TreeGrafter"/>
</dbReference>
<dbReference type="PANTHER" id="PTHR47343:SF1">
    <property type="entry name" value="TRANSCRIPTIONAL ACTIVATOR SPT7"/>
    <property type="match status" value="1"/>
</dbReference>
<dbReference type="Proteomes" id="UP000664169">
    <property type="component" value="Unassembled WGS sequence"/>
</dbReference>
<evidence type="ECO:0000256" key="6">
    <source>
        <dbReference type="PROSITE-ProRule" id="PRU00035"/>
    </source>
</evidence>
<evidence type="ECO:0000256" key="4">
    <source>
        <dbReference type="ARBA" id="ARBA00023163"/>
    </source>
</evidence>
<dbReference type="GO" id="GO:0006325">
    <property type="term" value="P:chromatin organization"/>
    <property type="evidence" value="ECO:0007669"/>
    <property type="project" value="UniProtKB-ARBA"/>
</dbReference>
<feature type="compositionally biased region" description="Polar residues" evidence="7">
    <location>
        <begin position="931"/>
        <end position="943"/>
    </location>
</feature>
<feature type="compositionally biased region" description="Acidic residues" evidence="7">
    <location>
        <begin position="1072"/>
        <end position="1084"/>
    </location>
</feature>
<evidence type="ECO:0000313" key="10">
    <source>
        <dbReference type="Proteomes" id="UP000664169"/>
    </source>
</evidence>
<comment type="subcellular location">
    <subcellularLocation>
        <location evidence="1">Nucleus</location>
    </subcellularLocation>
</comment>
<dbReference type="InterPro" id="IPR036427">
    <property type="entry name" value="Bromodomain-like_sf"/>
</dbReference>
<keyword evidence="10" id="KW-1185">Reference proteome</keyword>
<feature type="compositionally biased region" description="Polar residues" evidence="7">
    <location>
        <begin position="146"/>
        <end position="155"/>
    </location>
</feature>
<feature type="region of interest" description="Disordered" evidence="7">
    <location>
        <begin position="931"/>
        <end position="954"/>
    </location>
</feature>
<evidence type="ECO:0000256" key="1">
    <source>
        <dbReference type="ARBA" id="ARBA00004123"/>
    </source>
</evidence>
<dbReference type="PROSITE" id="PS00633">
    <property type="entry name" value="BROMODOMAIN_1"/>
    <property type="match status" value="1"/>
</dbReference>
<feature type="region of interest" description="Disordered" evidence="7">
    <location>
        <begin position="476"/>
        <end position="497"/>
    </location>
</feature>
<dbReference type="Pfam" id="PF07524">
    <property type="entry name" value="Bromo_TP"/>
    <property type="match status" value="1"/>
</dbReference>
<dbReference type="AlphaFoldDB" id="A0A8H3ICM7"/>
<dbReference type="PANTHER" id="PTHR47343">
    <property type="entry name" value="TRANSCRIPTIONAL ACTIVATOR SPT7"/>
    <property type="match status" value="1"/>
</dbReference>
<keyword evidence="3 6" id="KW-0103">Bromodomain</keyword>
<feature type="region of interest" description="Disordered" evidence="7">
    <location>
        <begin position="397"/>
        <end position="459"/>
    </location>
</feature>
<feature type="region of interest" description="Disordered" evidence="7">
    <location>
        <begin position="65"/>
        <end position="158"/>
    </location>
</feature>
<keyword evidence="4" id="KW-0804">Transcription</keyword>
<feature type="compositionally biased region" description="Acidic residues" evidence="7">
    <location>
        <begin position="406"/>
        <end position="418"/>
    </location>
</feature>
<dbReference type="InterPro" id="IPR018359">
    <property type="entry name" value="Bromodomain_CS"/>
</dbReference>
<reference evidence="9" key="1">
    <citation type="submission" date="2021-03" db="EMBL/GenBank/DDBJ databases">
        <authorList>
            <person name="Tagirdzhanova G."/>
        </authorList>
    </citation>
    <scope>NUCLEOTIDE SEQUENCE</scope>
</reference>
<dbReference type="Gene3D" id="1.10.20.10">
    <property type="entry name" value="Histone, subunit A"/>
    <property type="match status" value="1"/>
</dbReference>
<feature type="domain" description="Bromo" evidence="8">
    <location>
        <begin position="295"/>
        <end position="365"/>
    </location>
</feature>
<dbReference type="InterPro" id="IPR009072">
    <property type="entry name" value="Histone-fold"/>
</dbReference>
<dbReference type="CDD" id="cd22927">
    <property type="entry name" value="HFD_SPT7"/>
    <property type="match status" value="1"/>
</dbReference>
<dbReference type="PRINTS" id="PR00503">
    <property type="entry name" value="BROMODOMAIN"/>
</dbReference>
<protein>
    <recommendedName>
        <fullName evidence="8">Bromo domain-containing protein</fullName>
    </recommendedName>
</protein>
<dbReference type="EMBL" id="CAJPDQ010000008">
    <property type="protein sequence ID" value="CAF9913493.1"/>
    <property type="molecule type" value="Genomic_DNA"/>
</dbReference>
<dbReference type="OrthoDB" id="21449at2759"/>
<feature type="compositionally biased region" description="Basic residues" evidence="7">
    <location>
        <begin position="423"/>
        <end position="434"/>
    </location>
</feature>
<dbReference type="Pfam" id="PF00439">
    <property type="entry name" value="Bromodomain"/>
    <property type="match status" value="1"/>
</dbReference>
<evidence type="ECO:0000313" key="9">
    <source>
        <dbReference type="EMBL" id="CAF9913493.1"/>
    </source>
</evidence>
<dbReference type="GO" id="GO:0000124">
    <property type="term" value="C:SAGA complex"/>
    <property type="evidence" value="ECO:0007669"/>
    <property type="project" value="InterPro"/>
</dbReference>
<feature type="compositionally biased region" description="Acidic residues" evidence="7">
    <location>
        <begin position="99"/>
        <end position="111"/>
    </location>
</feature>
<comment type="caution">
    <text evidence="9">The sequence shown here is derived from an EMBL/GenBank/DDBJ whole genome shotgun (WGS) entry which is preliminary data.</text>
</comment>
<feature type="region of interest" description="Disordered" evidence="7">
    <location>
        <begin position="976"/>
        <end position="1027"/>
    </location>
</feature>
<organism evidence="9 10">
    <name type="scientific">Gomphillus americanus</name>
    <dbReference type="NCBI Taxonomy" id="1940652"/>
    <lineage>
        <taxon>Eukaryota</taxon>
        <taxon>Fungi</taxon>
        <taxon>Dikarya</taxon>
        <taxon>Ascomycota</taxon>
        <taxon>Pezizomycotina</taxon>
        <taxon>Lecanoromycetes</taxon>
        <taxon>OSLEUM clade</taxon>
        <taxon>Ostropomycetidae</taxon>
        <taxon>Ostropales</taxon>
        <taxon>Graphidaceae</taxon>
        <taxon>Gomphilloideae</taxon>
        <taxon>Gomphillus</taxon>
    </lineage>
</organism>
<dbReference type="InterPro" id="IPR037782">
    <property type="entry name" value="Spt7"/>
</dbReference>
<dbReference type="GO" id="GO:0005634">
    <property type="term" value="C:nucleus"/>
    <property type="evidence" value="ECO:0007669"/>
    <property type="project" value="UniProtKB-SubCell"/>
</dbReference>
<evidence type="ECO:0000256" key="2">
    <source>
        <dbReference type="ARBA" id="ARBA00023015"/>
    </source>
</evidence>
<gene>
    <name evidence="9" type="ORF">GOMPHAMPRED_007938</name>
</gene>
<evidence type="ECO:0000256" key="5">
    <source>
        <dbReference type="ARBA" id="ARBA00023242"/>
    </source>
</evidence>
<name>A0A8H3ICM7_9LECA</name>
<evidence type="ECO:0000256" key="7">
    <source>
        <dbReference type="SAM" id="MobiDB-lite"/>
    </source>
</evidence>